<sequence>MANDAYYILEGDGSDYANYSGTGNTLNANHPVTRRMIVDSLRYWVKEMHIDGFRFDLASILARDSAGRVLPNPPVLWDIESDPALAGTKMIAEAWDAAGLYQVGSFVGDSWREWNGKFRDDVRAFVRGDERTVKALADGLLGSPDLYSHKRREAEQSVHFATCHDGFTLNDLVSYNGKHNEANGEDNRDGGNDNRSWNCGVEGPTDDRAIESLRNRQVKFFFTLTLMAIGLPMILMGDEVRRSQQGNNNSYCHDNETNWLDWTLSEKHADVHRFVSLLNARRATRNLDPNGTLTLAELLQSAQREWHGTRLHQPDWSDCSHSLALSAELTYQGLIIHWILNAYWEPLDFELPRLDGGGERPWRRWIDTTLDSPEDIVDWRAAAGVPSFTYRAGPRSVVMLYADLKEPGVLGEGV</sequence>
<evidence type="ECO:0000256" key="1">
    <source>
        <dbReference type="SAM" id="MobiDB-lite"/>
    </source>
</evidence>
<dbReference type="Gene3D" id="3.20.20.80">
    <property type="entry name" value="Glycosidases"/>
    <property type="match status" value="1"/>
</dbReference>
<dbReference type="InterPro" id="IPR048650">
    <property type="entry name" value="ISOA1-3-like_C"/>
</dbReference>
<dbReference type="SUPFAM" id="SSF51445">
    <property type="entry name" value="(Trans)glycosidases"/>
    <property type="match status" value="1"/>
</dbReference>
<feature type="domain" description="Isoamylase 1-3-like C-terminal" evidence="2">
    <location>
        <begin position="305"/>
        <end position="378"/>
    </location>
</feature>
<dbReference type="SUPFAM" id="SSF51011">
    <property type="entry name" value="Glycosyl hydrolase domain"/>
    <property type="match status" value="1"/>
</dbReference>
<dbReference type="Gene3D" id="2.60.40.1180">
    <property type="entry name" value="Golgi alpha-mannosidase II"/>
    <property type="match status" value="1"/>
</dbReference>
<dbReference type="KEGG" id="tpsc:RBB77_10210"/>
<dbReference type="InterPro" id="IPR013780">
    <property type="entry name" value="Glyco_hydro_b"/>
</dbReference>
<reference evidence="3" key="2">
    <citation type="journal article" date="2024" name="Environ. Microbiol.">
        <title>Genome analysis and description of Tunturibacter gen. nov. expands the diversity of Terriglobia in tundra soils.</title>
        <authorList>
            <person name="Messyasz A."/>
            <person name="Mannisto M.K."/>
            <person name="Kerkhof L.J."/>
            <person name="Haggblom M.M."/>
        </authorList>
    </citation>
    <scope>NUCLEOTIDE SEQUENCE</scope>
    <source>
        <strain evidence="3">X5P6</strain>
    </source>
</reference>
<organism evidence="3">
    <name type="scientific">Tunturiibacter psychrotolerans</name>
    <dbReference type="NCBI Taxonomy" id="3069686"/>
    <lineage>
        <taxon>Bacteria</taxon>
        <taxon>Pseudomonadati</taxon>
        <taxon>Acidobacteriota</taxon>
        <taxon>Terriglobia</taxon>
        <taxon>Terriglobales</taxon>
        <taxon>Acidobacteriaceae</taxon>
        <taxon>Tunturiibacter</taxon>
    </lineage>
</organism>
<keyword evidence="3" id="KW-0378">Hydrolase</keyword>
<feature type="compositionally biased region" description="Basic and acidic residues" evidence="1">
    <location>
        <begin position="178"/>
        <end position="192"/>
    </location>
</feature>
<accession>A0AAU7ZWH3</accession>
<dbReference type="Pfam" id="PF21156">
    <property type="entry name" value="ISOA1-3_C"/>
    <property type="match status" value="1"/>
</dbReference>
<name>A0AAU7ZWH3_9BACT</name>
<dbReference type="GO" id="GO:0016787">
    <property type="term" value="F:hydrolase activity"/>
    <property type="evidence" value="ECO:0007669"/>
    <property type="project" value="UniProtKB-KW"/>
</dbReference>
<dbReference type="InterPro" id="IPR017853">
    <property type="entry name" value="GH"/>
</dbReference>
<proteinExistence type="predicted"/>
<dbReference type="AlphaFoldDB" id="A0AAU7ZWH3"/>
<dbReference type="EMBL" id="CP132942">
    <property type="protein sequence ID" value="XCB35244.1"/>
    <property type="molecule type" value="Genomic_DNA"/>
</dbReference>
<dbReference type="RefSeq" id="WP_353067104.1">
    <property type="nucleotide sequence ID" value="NZ_CP132942.1"/>
</dbReference>
<evidence type="ECO:0000259" key="2">
    <source>
        <dbReference type="Pfam" id="PF21156"/>
    </source>
</evidence>
<feature type="region of interest" description="Disordered" evidence="1">
    <location>
        <begin position="178"/>
        <end position="200"/>
    </location>
</feature>
<evidence type="ECO:0000313" key="3">
    <source>
        <dbReference type="EMBL" id="XCB35244.1"/>
    </source>
</evidence>
<protein>
    <submittedName>
        <fullName evidence="3">Alpha-amylase family glycosyl hydrolase</fullName>
    </submittedName>
</protein>
<dbReference type="PANTHER" id="PTHR43002">
    <property type="entry name" value="GLYCOGEN DEBRANCHING ENZYME"/>
    <property type="match status" value="1"/>
</dbReference>
<gene>
    <name evidence="3" type="ORF">RBB77_10210</name>
</gene>
<reference evidence="3" key="1">
    <citation type="submission" date="2023-08" db="EMBL/GenBank/DDBJ databases">
        <authorList>
            <person name="Messyasz A."/>
            <person name="Mannisto M.K."/>
            <person name="Kerkhof L.J."/>
            <person name="Haggblom M."/>
        </authorList>
    </citation>
    <scope>NUCLEOTIDE SEQUENCE</scope>
    <source>
        <strain evidence="3">X5P6</strain>
    </source>
</reference>